<feature type="non-terminal residue" evidence="1">
    <location>
        <position position="1"/>
    </location>
</feature>
<evidence type="ECO:0000313" key="1">
    <source>
        <dbReference type="EMBL" id="KKR33722.1"/>
    </source>
</evidence>
<dbReference type="SUPFAM" id="SSF53448">
    <property type="entry name" value="Nucleotide-diphospho-sugar transferases"/>
    <property type="match status" value="1"/>
</dbReference>
<proteinExistence type="predicted"/>
<sequence length="35" mass="4088">KLAKDKQLAGFSFEGKWFDIGTPQAYEKAIKEWKK</sequence>
<dbReference type="Gene3D" id="3.90.550.10">
    <property type="entry name" value="Spore Coat Polysaccharide Biosynthesis Protein SpsA, Chain A"/>
    <property type="match status" value="1"/>
</dbReference>
<dbReference type="AlphaFoldDB" id="A0A0G0T7A6"/>
<organism evidence="1 2">
    <name type="scientific">Candidatus Gottesmanbacteria bacterium GW2011_GWC2_39_8</name>
    <dbReference type="NCBI Taxonomy" id="1618450"/>
    <lineage>
        <taxon>Bacteria</taxon>
        <taxon>Candidatus Gottesmaniibacteriota</taxon>
    </lineage>
</organism>
<name>A0A0G0T7A6_9BACT</name>
<gene>
    <name evidence="1" type="ORF">UT63_C0012G0001</name>
</gene>
<dbReference type="Proteomes" id="UP000034539">
    <property type="component" value="Unassembled WGS sequence"/>
</dbReference>
<protein>
    <recommendedName>
        <fullName evidence="3">Nucleotidyl transferase</fullName>
    </recommendedName>
</protein>
<dbReference type="InterPro" id="IPR029044">
    <property type="entry name" value="Nucleotide-diphossugar_trans"/>
</dbReference>
<evidence type="ECO:0008006" key="3">
    <source>
        <dbReference type="Google" id="ProtNLM"/>
    </source>
</evidence>
<reference evidence="1 2" key="1">
    <citation type="journal article" date="2015" name="Nature">
        <title>rRNA introns, odd ribosomes, and small enigmatic genomes across a large radiation of phyla.</title>
        <authorList>
            <person name="Brown C.T."/>
            <person name="Hug L.A."/>
            <person name="Thomas B.C."/>
            <person name="Sharon I."/>
            <person name="Castelle C.J."/>
            <person name="Singh A."/>
            <person name="Wilkins M.J."/>
            <person name="Williams K.H."/>
            <person name="Banfield J.F."/>
        </authorList>
    </citation>
    <scope>NUCLEOTIDE SEQUENCE [LARGE SCALE GENOMIC DNA]</scope>
</reference>
<comment type="caution">
    <text evidence="1">The sequence shown here is derived from an EMBL/GenBank/DDBJ whole genome shotgun (WGS) entry which is preliminary data.</text>
</comment>
<accession>A0A0G0T7A6</accession>
<dbReference type="EMBL" id="LBXN01000012">
    <property type="protein sequence ID" value="KKR33722.1"/>
    <property type="molecule type" value="Genomic_DNA"/>
</dbReference>
<evidence type="ECO:0000313" key="2">
    <source>
        <dbReference type="Proteomes" id="UP000034539"/>
    </source>
</evidence>